<dbReference type="Proteomes" id="UP001066276">
    <property type="component" value="Chromosome 2_2"/>
</dbReference>
<feature type="signal peptide" evidence="1">
    <location>
        <begin position="1"/>
        <end position="24"/>
    </location>
</feature>
<dbReference type="AlphaFoldDB" id="A0AAV7UXD4"/>
<protein>
    <recommendedName>
        <fullName evidence="4">Secreted protein</fullName>
    </recommendedName>
</protein>
<gene>
    <name evidence="2" type="ORF">NDU88_003058</name>
</gene>
<proteinExistence type="predicted"/>
<evidence type="ECO:0000313" key="3">
    <source>
        <dbReference type="Proteomes" id="UP001066276"/>
    </source>
</evidence>
<keyword evidence="1" id="KW-0732">Signal</keyword>
<accession>A0AAV7UXD4</accession>
<evidence type="ECO:0000313" key="2">
    <source>
        <dbReference type="EMBL" id="KAJ1193762.1"/>
    </source>
</evidence>
<name>A0AAV7UXD4_PLEWA</name>
<keyword evidence="3" id="KW-1185">Reference proteome</keyword>
<feature type="chain" id="PRO_5043507644" description="Secreted protein" evidence="1">
    <location>
        <begin position="25"/>
        <end position="103"/>
    </location>
</feature>
<dbReference type="EMBL" id="JANPWB010000004">
    <property type="protein sequence ID" value="KAJ1193762.1"/>
    <property type="molecule type" value="Genomic_DNA"/>
</dbReference>
<organism evidence="2 3">
    <name type="scientific">Pleurodeles waltl</name>
    <name type="common">Iberian ribbed newt</name>
    <dbReference type="NCBI Taxonomy" id="8319"/>
    <lineage>
        <taxon>Eukaryota</taxon>
        <taxon>Metazoa</taxon>
        <taxon>Chordata</taxon>
        <taxon>Craniata</taxon>
        <taxon>Vertebrata</taxon>
        <taxon>Euteleostomi</taxon>
        <taxon>Amphibia</taxon>
        <taxon>Batrachia</taxon>
        <taxon>Caudata</taxon>
        <taxon>Salamandroidea</taxon>
        <taxon>Salamandridae</taxon>
        <taxon>Pleurodelinae</taxon>
        <taxon>Pleurodeles</taxon>
    </lineage>
</organism>
<sequence length="103" mass="11136">MAWALARYPLQLVPLSLLSAPGLCGYSWQLRGCSRVGGDSSSGNSEDSLSALWAPVGAWSNVPRPTLALTWAQNTPPNFRRPAQRSAPGVKFYPAAVQRLPRD</sequence>
<reference evidence="2" key="1">
    <citation type="journal article" date="2022" name="bioRxiv">
        <title>Sequencing and chromosome-scale assembly of the giantPleurodeles waltlgenome.</title>
        <authorList>
            <person name="Brown T."/>
            <person name="Elewa A."/>
            <person name="Iarovenko S."/>
            <person name="Subramanian E."/>
            <person name="Araus A.J."/>
            <person name="Petzold A."/>
            <person name="Susuki M."/>
            <person name="Suzuki K.-i.T."/>
            <person name="Hayashi T."/>
            <person name="Toyoda A."/>
            <person name="Oliveira C."/>
            <person name="Osipova E."/>
            <person name="Leigh N.D."/>
            <person name="Simon A."/>
            <person name="Yun M.H."/>
        </authorList>
    </citation>
    <scope>NUCLEOTIDE SEQUENCE</scope>
    <source>
        <strain evidence="2">20211129_DDA</strain>
        <tissue evidence="2">Liver</tissue>
    </source>
</reference>
<evidence type="ECO:0000256" key="1">
    <source>
        <dbReference type="SAM" id="SignalP"/>
    </source>
</evidence>
<comment type="caution">
    <text evidence="2">The sequence shown here is derived from an EMBL/GenBank/DDBJ whole genome shotgun (WGS) entry which is preliminary data.</text>
</comment>
<evidence type="ECO:0008006" key="4">
    <source>
        <dbReference type="Google" id="ProtNLM"/>
    </source>
</evidence>